<proteinExistence type="predicted"/>
<dbReference type="Pfam" id="PF00534">
    <property type="entry name" value="Glycos_transf_1"/>
    <property type="match status" value="1"/>
</dbReference>
<dbReference type="Gene3D" id="3.40.50.2000">
    <property type="entry name" value="Glycogen Phosphorylase B"/>
    <property type="match status" value="2"/>
</dbReference>
<sequence length="354" mass="38820">MSNEPLKIALFAHVFYPSVGGVEITSDILARGFMDRHGARVVVVTNTAAPDPERLFPYPVIRRPSPWQLVKLIRGADVVFHNNPAISLWWPLALVRKPWLVTLRMWITMPGQKLSGLERIKYAAKYWIIGRADVIAANSKVLADHVRQEVEVIPNSYRDKLFTLLPGVERDPVGVVYLGRLSHDKGVDLLIQAAARLVQEVDGFSLTIVGDGAERAALERLAEDSGLGGAVTFLGSLGPEESNRVLNRNSLVVIPSRMPEPFGTVAVEAAAAGCVVVYANHGGLPDAAGAQAVGFTPLDSEDLHRQLSALLREPEDVQVRREAAAVHAERHRESIMVDRYFAAVKRTLQEAERG</sequence>
<organism evidence="6 7">
    <name type="scientific">Paenarthrobacter ilicis</name>
    <dbReference type="NCBI Taxonomy" id="43665"/>
    <lineage>
        <taxon>Bacteria</taxon>
        <taxon>Bacillati</taxon>
        <taxon>Actinomycetota</taxon>
        <taxon>Actinomycetes</taxon>
        <taxon>Micrococcales</taxon>
        <taxon>Micrococcaceae</taxon>
        <taxon>Paenarthrobacter</taxon>
    </lineage>
</organism>
<dbReference type="SUPFAM" id="SSF53756">
    <property type="entry name" value="UDP-Glycosyltransferase/glycogen phosphorylase"/>
    <property type="match status" value="1"/>
</dbReference>
<name>A0ABX0TJ86_9MICC</name>
<keyword evidence="2" id="KW-0328">Glycosyltransferase</keyword>
<dbReference type="PANTHER" id="PTHR45947:SF3">
    <property type="entry name" value="SULFOQUINOVOSYL TRANSFERASE SQD2"/>
    <property type="match status" value="1"/>
</dbReference>
<evidence type="ECO:0000256" key="1">
    <source>
        <dbReference type="ARBA" id="ARBA00021292"/>
    </source>
</evidence>
<dbReference type="InterPro" id="IPR001296">
    <property type="entry name" value="Glyco_trans_1"/>
</dbReference>
<dbReference type="CDD" id="cd03801">
    <property type="entry name" value="GT4_PimA-like"/>
    <property type="match status" value="1"/>
</dbReference>
<gene>
    <name evidence="6" type="ORF">FHR86_002954</name>
</gene>
<evidence type="ECO:0000313" key="6">
    <source>
        <dbReference type="EMBL" id="NIJ02610.1"/>
    </source>
</evidence>
<dbReference type="InterPro" id="IPR028098">
    <property type="entry name" value="Glyco_trans_4-like_N"/>
</dbReference>
<evidence type="ECO:0000259" key="5">
    <source>
        <dbReference type="Pfam" id="PF13439"/>
    </source>
</evidence>
<evidence type="ECO:0000256" key="3">
    <source>
        <dbReference type="ARBA" id="ARBA00022679"/>
    </source>
</evidence>
<evidence type="ECO:0000259" key="4">
    <source>
        <dbReference type="Pfam" id="PF00534"/>
    </source>
</evidence>
<reference evidence="6 7" key="1">
    <citation type="submission" date="2020-03" db="EMBL/GenBank/DDBJ databases">
        <title>Genomic Encyclopedia of Type Strains, Phase III (KMG-III): the genomes of soil and plant-associated and newly described type strains.</title>
        <authorList>
            <person name="Whitman W."/>
        </authorList>
    </citation>
    <scope>NUCLEOTIDE SEQUENCE [LARGE SCALE GENOMIC DNA]</scope>
    <source>
        <strain evidence="6 7">CECT 4207</strain>
    </source>
</reference>
<keyword evidence="7" id="KW-1185">Reference proteome</keyword>
<evidence type="ECO:0000313" key="7">
    <source>
        <dbReference type="Proteomes" id="UP000802392"/>
    </source>
</evidence>
<dbReference type="RefSeq" id="WP_167268007.1">
    <property type="nucleotide sequence ID" value="NZ_BAAAVO010000009.1"/>
</dbReference>
<feature type="domain" description="Glycosyl transferase family 1" evidence="4">
    <location>
        <begin position="175"/>
        <end position="324"/>
    </location>
</feature>
<accession>A0ABX0TJ86</accession>
<dbReference type="InterPro" id="IPR050194">
    <property type="entry name" value="Glycosyltransferase_grp1"/>
</dbReference>
<dbReference type="Proteomes" id="UP000802392">
    <property type="component" value="Unassembled WGS sequence"/>
</dbReference>
<feature type="domain" description="Glycosyltransferase subfamily 4-like N-terminal" evidence="5">
    <location>
        <begin position="19"/>
        <end position="155"/>
    </location>
</feature>
<dbReference type="Pfam" id="PF13439">
    <property type="entry name" value="Glyco_transf_4"/>
    <property type="match status" value="1"/>
</dbReference>
<dbReference type="PANTHER" id="PTHR45947">
    <property type="entry name" value="SULFOQUINOVOSYL TRANSFERASE SQD2"/>
    <property type="match status" value="1"/>
</dbReference>
<protein>
    <recommendedName>
        <fullName evidence="1">D-inositol 3-phosphate glycosyltransferase</fullName>
    </recommendedName>
</protein>
<evidence type="ECO:0000256" key="2">
    <source>
        <dbReference type="ARBA" id="ARBA00022676"/>
    </source>
</evidence>
<comment type="caution">
    <text evidence="6">The sequence shown here is derived from an EMBL/GenBank/DDBJ whole genome shotgun (WGS) entry which is preliminary data.</text>
</comment>
<keyword evidence="3" id="KW-0808">Transferase</keyword>
<dbReference type="EMBL" id="JAAOZD010000006">
    <property type="protein sequence ID" value="NIJ02610.1"/>
    <property type="molecule type" value="Genomic_DNA"/>
</dbReference>